<dbReference type="InterPro" id="IPR050289">
    <property type="entry name" value="TorD/DmsD_chaperones"/>
</dbReference>
<gene>
    <name evidence="2" type="ORF">ACFSC7_04200</name>
</gene>
<evidence type="ECO:0000313" key="3">
    <source>
        <dbReference type="Proteomes" id="UP001597327"/>
    </source>
</evidence>
<sequence length="204" mass="22056">MTQVSSQTRELAPEEADRAAIYGFVARLLQAPPTSADLDVIRRLAADETEFGQGLGQLAAAAREADVNALRDQFNALFIGLGRGELVPYASFYLTGFLNEKPLADLRVHMASLGIARADDVKEPEDHIAALFQSMEGLIDGSFGPTDLCTQRTFFTRHIASWAPHFFKDLAAQTTSPFYAALGALGGVLTAIETEAFDMTGREA</sequence>
<dbReference type="EMBL" id="JBHUFA010000001">
    <property type="protein sequence ID" value="MFD1694705.1"/>
    <property type="molecule type" value="Genomic_DNA"/>
</dbReference>
<proteinExistence type="predicted"/>
<evidence type="ECO:0000256" key="1">
    <source>
        <dbReference type="ARBA" id="ARBA00023186"/>
    </source>
</evidence>
<name>A0ABW4JS82_9HYPH</name>
<dbReference type="SUPFAM" id="SSF89155">
    <property type="entry name" value="TorD-like"/>
    <property type="match status" value="1"/>
</dbReference>
<dbReference type="RefSeq" id="WP_149891470.1">
    <property type="nucleotide sequence ID" value="NZ_JBHUFA010000001.1"/>
</dbReference>
<organism evidence="2 3">
    <name type="scientific">Roseibium aestuarii</name>
    <dbReference type="NCBI Taxonomy" id="2600299"/>
    <lineage>
        <taxon>Bacteria</taxon>
        <taxon>Pseudomonadati</taxon>
        <taxon>Pseudomonadota</taxon>
        <taxon>Alphaproteobacteria</taxon>
        <taxon>Hyphomicrobiales</taxon>
        <taxon>Stappiaceae</taxon>
        <taxon>Roseibium</taxon>
    </lineage>
</organism>
<dbReference type="InterPro" id="IPR036411">
    <property type="entry name" value="TorD-like_sf"/>
</dbReference>
<dbReference type="Gene3D" id="1.10.3480.10">
    <property type="entry name" value="TorD-like"/>
    <property type="match status" value="1"/>
</dbReference>
<dbReference type="PANTHER" id="PTHR34227">
    <property type="entry name" value="CHAPERONE PROTEIN YCDY"/>
    <property type="match status" value="1"/>
</dbReference>
<comment type="caution">
    <text evidence="2">The sequence shown here is derived from an EMBL/GenBank/DDBJ whole genome shotgun (WGS) entry which is preliminary data.</text>
</comment>
<protein>
    <submittedName>
        <fullName evidence="2">Molecular chaperone</fullName>
    </submittedName>
</protein>
<dbReference type="PANTHER" id="PTHR34227:SF1">
    <property type="entry name" value="DIMETHYL SULFOXIDE REDUCTASE CHAPERONE-RELATED"/>
    <property type="match status" value="1"/>
</dbReference>
<keyword evidence="3" id="KW-1185">Reference proteome</keyword>
<keyword evidence="1" id="KW-0143">Chaperone</keyword>
<reference evidence="3" key="1">
    <citation type="journal article" date="2019" name="Int. J. Syst. Evol. Microbiol.">
        <title>The Global Catalogue of Microorganisms (GCM) 10K type strain sequencing project: providing services to taxonomists for standard genome sequencing and annotation.</title>
        <authorList>
            <consortium name="The Broad Institute Genomics Platform"/>
            <consortium name="The Broad Institute Genome Sequencing Center for Infectious Disease"/>
            <person name="Wu L."/>
            <person name="Ma J."/>
        </authorList>
    </citation>
    <scope>NUCLEOTIDE SEQUENCE [LARGE SCALE GENOMIC DNA]</scope>
    <source>
        <strain evidence="3">JCM 3369</strain>
    </source>
</reference>
<evidence type="ECO:0000313" key="2">
    <source>
        <dbReference type="EMBL" id="MFD1694705.1"/>
    </source>
</evidence>
<dbReference type="Proteomes" id="UP001597327">
    <property type="component" value="Unassembled WGS sequence"/>
</dbReference>
<dbReference type="InterPro" id="IPR020945">
    <property type="entry name" value="DMSO/NO3_reduct_chaperone"/>
</dbReference>
<accession>A0ABW4JS82</accession>
<dbReference type="Pfam" id="PF02613">
    <property type="entry name" value="Nitrate_red_del"/>
    <property type="match status" value="1"/>
</dbReference>